<dbReference type="OrthoDB" id="2344771at2759"/>
<dbReference type="AlphaFoldDB" id="A0A8X6J6W4"/>
<accession>A0A8X6J6W4</accession>
<evidence type="ECO:0000313" key="2">
    <source>
        <dbReference type="Proteomes" id="UP000886998"/>
    </source>
</evidence>
<organism evidence="1 2">
    <name type="scientific">Trichonephila inaurata madagascariensis</name>
    <dbReference type="NCBI Taxonomy" id="2747483"/>
    <lineage>
        <taxon>Eukaryota</taxon>
        <taxon>Metazoa</taxon>
        <taxon>Ecdysozoa</taxon>
        <taxon>Arthropoda</taxon>
        <taxon>Chelicerata</taxon>
        <taxon>Arachnida</taxon>
        <taxon>Araneae</taxon>
        <taxon>Araneomorphae</taxon>
        <taxon>Entelegynae</taxon>
        <taxon>Araneoidea</taxon>
        <taxon>Nephilidae</taxon>
        <taxon>Trichonephila</taxon>
        <taxon>Trichonephila inaurata</taxon>
    </lineage>
</organism>
<name>A0A8X6J6W4_9ARAC</name>
<keyword evidence="2" id="KW-1185">Reference proteome</keyword>
<gene>
    <name evidence="1" type="ORF">TNIN_19431</name>
</gene>
<protein>
    <submittedName>
        <fullName evidence="1">Uncharacterized protein</fullName>
    </submittedName>
</protein>
<dbReference type="EMBL" id="BMAV01025413">
    <property type="protein sequence ID" value="GFS41333.1"/>
    <property type="molecule type" value="Genomic_DNA"/>
</dbReference>
<proteinExistence type="predicted"/>
<sequence length="106" mass="12679">MLSQEDIPVSSLWDLELLGIRETIEQNSRKEKEKEINICHERQFQSQKEEFDSELKKEDQKLAEILENSEKFSKIIIEQNVTIAEKDEMLLDLQNQIKTRDRNKFI</sequence>
<evidence type="ECO:0000313" key="1">
    <source>
        <dbReference type="EMBL" id="GFS41333.1"/>
    </source>
</evidence>
<dbReference type="Proteomes" id="UP000886998">
    <property type="component" value="Unassembled WGS sequence"/>
</dbReference>
<comment type="caution">
    <text evidence="1">The sequence shown here is derived from an EMBL/GenBank/DDBJ whole genome shotgun (WGS) entry which is preliminary data.</text>
</comment>
<reference evidence="1" key="1">
    <citation type="submission" date="2020-08" db="EMBL/GenBank/DDBJ databases">
        <title>Multicomponent nature underlies the extraordinary mechanical properties of spider dragline silk.</title>
        <authorList>
            <person name="Kono N."/>
            <person name="Nakamura H."/>
            <person name="Mori M."/>
            <person name="Yoshida Y."/>
            <person name="Ohtoshi R."/>
            <person name="Malay A.D."/>
            <person name="Moran D.A.P."/>
            <person name="Tomita M."/>
            <person name="Numata K."/>
            <person name="Arakawa K."/>
        </authorList>
    </citation>
    <scope>NUCLEOTIDE SEQUENCE</scope>
</reference>